<feature type="non-terminal residue" evidence="1">
    <location>
        <position position="1"/>
    </location>
</feature>
<dbReference type="AlphaFoldDB" id="L9YT70"/>
<dbReference type="EMBL" id="AOII01000054">
    <property type="protein sequence ID" value="ELY77405.1"/>
    <property type="molecule type" value="Genomic_DNA"/>
</dbReference>
<organism evidence="1 2">
    <name type="scientific">Natrinema pallidum DSM 3751</name>
    <dbReference type="NCBI Taxonomy" id="1227495"/>
    <lineage>
        <taxon>Archaea</taxon>
        <taxon>Methanobacteriati</taxon>
        <taxon>Methanobacteriota</taxon>
        <taxon>Stenosarchaea group</taxon>
        <taxon>Halobacteria</taxon>
        <taxon>Halobacteriales</taxon>
        <taxon>Natrialbaceae</taxon>
        <taxon>Natrinema</taxon>
    </lineage>
</organism>
<sequence length="105" mass="11841">EATSCRVAVVLDTLSAPCCFVRDAFYDTLMEANTFGGTVPTVIPKRDAGRHQRIADLDLRTIHDQHTAEAHITDWKFEDFLDSHVFTPIEFLAEPLRRLKTAPSI</sequence>
<evidence type="ECO:0000313" key="2">
    <source>
        <dbReference type="Proteomes" id="UP000011618"/>
    </source>
</evidence>
<dbReference type="eggNOG" id="ENOG502N61A">
    <property type="taxonomic scope" value="Archaea"/>
</dbReference>
<gene>
    <name evidence="1" type="ORF">C487_09663</name>
</gene>
<accession>L9YT70</accession>
<protein>
    <submittedName>
        <fullName evidence="1">Uncharacterized protein</fullName>
    </submittedName>
</protein>
<evidence type="ECO:0000313" key="1">
    <source>
        <dbReference type="EMBL" id="ELY77405.1"/>
    </source>
</evidence>
<comment type="caution">
    <text evidence="1">The sequence shown here is derived from an EMBL/GenBank/DDBJ whole genome shotgun (WGS) entry which is preliminary data.</text>
</comment>
<dbReference type="Proteomes" id="UP000011618">
    <property type="component" value="Unassembled WGS sequence"/>
</dbReference>
<reference evidence="1 2" key="1">
    <citation type="journal article" date="2014" name="PLoS Genet.">
        <title>Phylogenetically driven sequencing of extremely halophilic archaea reveals strategies for static and dynamic osmo-response.</title>
        <authorList>
            <person name="Becker E.A."/>
            <person name="Seitzer P.M."/>
            <person name="Tritt A."/>
            <person name="Larsen D."/>
            <person name="Krusor M."/>
            <person name="Yao A.I."/>
            <person name="Wu D."/>
            <person name="Madern D."/>
            <person name="Eisen J.A."/>
            <person name="Darling A.E."/>
            <person name="Facciotti M.T."/>
        </authorList>
    </citation>
    <scope>NUCLEOTIDE SEQUENCE [LARGE SCALE GENOMIC DNA]</scope>
    <source>
        <strain evidence="1 2">DSM 3751</strain>
    </source>
</reference>
<name>L9YT70_9EURY</name>
<proteinExistence type="predicted"/>